<reference evidence="5 6" key="1">
    <citation type="submission" date="2023-06" db="EMBL/GenBank/DDBJ databases">
        <title>Pelomonas sp. APW6 16S ribosomal RNA gene genome sequencing and assembly.</title>
        <authorList>
            <person name="Woo H."/>
        </authorList>
    </citation>
    <scope>NUCLEOTIDE SEQUENCE [LARGE SCALE GENOMIC DNA]</scope>
    <source>
        <strain evidence="5 6">APW6</strain>
    </source>
</reference>
<dbReference type="SUPFAM" id="SSF55073">
    <property type="entry name" value="Nucleotide cyclase"/>
    <property type="match status" value="1"/>
</dbReference>
<dbReference type="SMART" id="SM00267">
    <property type="entry name" value="GGDEF"/>
    <property type="match status" value="1"/>
</dbReference>
<dbReference type="InterPro" id="IPR000160">
    <property type="entry name" value="GGDEF_dom"/>
</dbReference>
<dbReference type="PROSITE" id="PS50887">
    <property type="entry name" value="GGDEF"/>
    <property type="match status" value="1"/>
</dbReference>
<dbReference type="PANTHER" id="PTHR45138">
    <property type="entry name" value="REGULATORY COMPONENTS OF SENSORY TRANSDUCTION SYSTEM"/>
    <property type="match status" value="1"/>
</dbReference>
<dbReference type="EMBL" id="JASVDS010000002">
    <property type="protein sequence ID" value="MDL5031434.1"/>
    <property type="molecule type" value="Genomic_DNA"/>
</dbReference>
<dbReference type="NCBIfam" id="TIGR00254">
    <property type="entry name" value="GGDEF"/>
    <property type="match status" value="1"/>
</dbReference>
<feature type="transmembrane region" description="Helical" evidence="3">
    <location>
        <begin position="6"/>
        <end position="26"/>
    </location>
</feature>
<keyword evidence="3" id="KW-1133">Transmembrane helix</keyword>
<organism evidence="5 6">
    <name type="scientific">Roseateles subflavus</name>
    <dbReference type="NCBI Taxonomy" id="3053353"/>
    <lineage>
        <taxon>Bacteria</taxon>
        <taxon>Pseudomonadati</taxon>
        <taxon>Pseudomonadota</taxon>
        <taxon>Betaproteobacteria</taxon>
        <taxon>Burkholderiales</taxon>
        <taxon>Sphaerotilaceae</taxon>
        <taxon>Roseateles</taxon>
    </lineage>
</organism>
<evidence type="ECO:0000256" key="2">
    <source>
        <dbReference type="ARBA" id="ARBA00034247"/>
    </source>
</evidence>
<feature type="domain" description="GGDEF" evidence="4">
    <location>
        <begin position="265"/>
        <end position="396"/>
    </location>
</feature>
<keyword evidence="6" id="KW-1185">Reference proteome</keyword>
<evidence type="ECO:0000259" key="4">
    <source>
        <dbReference type="PROSITE" id="PS50887"/>
    </source>
</evidence>
<proteinExistence type="predicted"/>
<sequence length="404" mass="43709">MALDTSTLLSLLLLELLSLMVMLPLLMGTPVSRAARFAQGYIALQSLGWMALWLRQAYTAPIGNSVGGFIGMLCVSGSLSALWLALRDWLGRRPGRWAMMAAPVVLAMASLLDGTGADNFAVGWSGLGLAVQMLALALACSWPREAQAPALEARHSPPVEHKDRAWRALLGVGFCVMAGVVLVRAALHCLGHEPSWQAGLTQAIILGSHVMLLVSVLAILVAWRGETEHHLQRQAQTDALTGLANRRAFGARSEEQIALARRHGEPLCLVMLDLDFFKKVNDEHGHEGGDRALALFARCVQQVLRVGDLAGRVGGEEFCVLLARSDHTGPRAMDARLRAQLQACTMSELGFALDFSAGWALLRPGDRSVEDMMRRADAALYEAKRSGRGRLCDEPGWTPAEQPA</sequence>
<keyword evidence="5" id="KW-0808">Transferase</keyword>
<name>A0ABT7LG73_9BURK</name>
<feature type="transmembrane region" description="Helical" evidence="3">
    <location>
        <begin position="66"/>
        <end position="85"/>
    </location>
</feature>
<keyword evidence="3" id="KW-0472">Membrane</keyword>
<dbReference type="PANTHER" id="PTHR45138:SF9">
    <property type="entry name" value="DIGUANYLATE CYCLASE DGCM-RELATED"/>
    <property type="match status" value="1"/>
</dbReference>
<dbReference type="RefSeq" id="WP_285981567.1">
    <property type="nucleotide sequence ID" value="NZ_JASVDS010000002.1"/>
</dbReference>
<dbReference type="Gene3D" id="3.30.70.270">
    <property type="match status" value="1"/>
</dbReference>
<dbReference type="Proteomes" id="UP001238603">
    <property type="component" value="Unassembled WGS sequence"/>
</dbReference>
<comment type="catalytic activity">
    <reaction evidence="2">
        <text>2 GTP = 3',3'-c-di-GMP + 2 diphosphate</text>
        <dbReference type="Rhea" id="RHEA:24898"/>
        <dbReference type="ChEBI" id="CHEBI:33019"/>
        <dbReference type="ChEBI" id="CHEBI:37565"/>
        <dbReference type="ChEBI" id="CHEBI:58805"/>
        <dbReference type="EC" id="2.7.7.65"/>
    </reaction>
</comment>
<accession>A0ABT7LG73</accession>
<dbReference type="CDD" id="cd01949">
    <property type="entry name" value="GGDEF"/>
    <property type="match status" value="1"/>
</dbReference>
<protein>
    <recommendedName>
        <fullName evidence="1">diguanylate cyclase</fullName>
        <ecNumber evidence="1">2.7.7.65</ecNumber>
    </recommendedName>
</protein>
<dbReference type="EC" id="2.7.7.65" evidence="1"/>
<keyword evidence="3" id="KW-0812">Transmembrane</keyword>
<evidence type="ECO:0000256" key="1">
    <source>
        <dbReference type="ARBA" id="ARBA00012528"/>
    </source>
</evidence>
<comment type="caution">
    <text evidence="5">The sequence shown here is derived from an EMBL/GenBank/DDBJ whole genome shotgun (WGS) entry which is preliminary data.</text>
</comment>
<dbReference type="InterPro" id="IPR043128">
    <property type="entry name" value="Rev_trsase/Diguanyl_cyclase"/>
</dbReference>
<evidence type="ECO:0000313" key="6">
    <source>
        <dbReference type="Proteomes" id="UP001238603"/>
    </source>
</evidence>
<dbReference type="InterPro" id="IPR029787">
    <property type="entry name" value="Nucleotide_cyclase"/>
</dbReference>
<feature type="transmembrane region" description="Helical" evidence="3">
    <location>
        <begin position="121"/>
        <end position="144"/>
    </location>
</feature>
<keyword evidence="5" id="KW-0548">Nucleotidyltransferase</keyword>
<evidence type="ECO:0000313" key="5">
    <source>
        <dbReference type="EMBL" id="MDL5031434.1"/>
    </source>
</evidence>
<evidence type="ECO:0000256" key="3">
    <source>
        <dbReference type="SAM" id="Phobius"/>
    </source>
</evidence>
<dbReference type="Pfam" id="PF00990">
    <property type="entry name" value="GGDEF"/>
    <property type="match status" value="1"/>
</dbReference>
<gene>
    <name evidence="5" type="ORF">QRD43_05895</name>
</gene>
<dbReference type="InterPro" id="IPR050469">
    <property type="entry name" value="Diguanylate_Cyclase"/>
</dbReference>
<feature type="transmembrane region" description="Helical" evidence="3">
    <location>
        <begin position="199"/>
        <end position="223"/>
    </location>
</feature>
<dbReference type="GO" id="GO:0052621">
    <property type="term" value="F:diguanylate cyclase activity"/>
    <property type="evidence" value="ECO:0007669"/>
    <property type="project" value="UniProtKB-EC"/>
</dbReference>
<feature type="transmembrane region" description="Helical" evidence="3">
    <location>
        <begin position="165"/>
        <end position="187"/>
    </location>
</feature>
<feature type="transmembrane region" description="Helical" evidence="3">
    <location>
        <begin position="97"/>
        <end position="115"/>
    </location>
</feature>